<dbReference type="GO" id="GO:0005789">
    <property type="term" value="C:endoplasmic reticulum membrane"/>
    <property type="evidence" value="ECO:0007669"/>
    <property type="project" value="UniProtKB-SubCell"/>
</dbReference>
<evidence type="ECO:0000256" key="13">
    <source>
        <dbReference type="SAM" id="Phobius"/>
    </source>
</evidence>
<keyword evidence="10" id="KW-0408">Iron</keyword>
<evidence type="ECO:0000256" key="10">
    <source>
        <dbReference type="ARBA" id="ARBA00023004"/>
    </source>
</evidence>
<dbReference type="InterPro" id="IPR036396">
    <property type="entry name" value="Cyt_P450_sf"/>
</dbReference>
<keyword evidence="6" id="KW-0479">Metal-binding</keyword>
<dbReference type="AlphaFoldDB" id="A0A7R9B324"/>
<evidence type="ECO:0008006" key="15">
    <source>
        <dbReference type="Google" id="ProtNLM"/>
    </source>
</evidence>
<dbReference type="PANTHER" id="PTHR24292:SF54">
    <property type="entry name" value="CYP9F3-RELATED"/>
    <property type="match status" value="1"/>
</dbReference>
<keyword evidence="8" id="KW-0492">Microsome</keyword>
<evidence type="ECO:0000256" key="5">
    <source>
        <dbReference type="ARBA" id="ARBA00022617"/>
    </source>
</evidence>
<evidence type="ECO:0000256" key="9">
    <source>
        <dbReference type="ARBA" id="ARBA00023002"/>
    </source>
</evidence>
<keyword evidence="5" id="KW-0349">Heme</keyword>
<dbReference type="GO" id="GO:0016705">
    <property type="term" value="F:oxidoreductase activity, acting on paired donors, with incorporation or reduction of molecular oxygen"/>
    <property type="evidence" value="ECO:0007669"/>
    <property type="project" value="InterPro"/>
</dbReference>
<comment type="subcellular location">
    <subcellularLocation>
        <location evidence="3">Endoplasmic reticulum membrane</location>
        <topology evidence="3">Peripheral membrane protein</topology>
    </subcellularLocation>
    <subcellularLocation>
        <location evidence="2">Microsome membrane</location>
        <topology evidence="2">Peripheral membrane protein</topology>
    </subcellularLocation>
</comment>
<feature type="transmembrane region" description="Helical" evidence="13">
    <location>
        <begin position="55"/>
        <end position="76"/>
    </location>
</feature>
<keyword evidence="13" id="KW-1133">Transmembrane helix</keyword>
<name>A0A7R9B324_TIMSH</name>
<evidence type="ECO:0000256" key="4">
    <source>
        <dbReference type="ARBA" id="ARBA00010617"/>
    </source>
</evidence>
<dbReference type="EMBL" id="OC004195">
    <property type="protein sequence ID" value="CAD7264215.1"/>
    <property type="molecule type" value="Genomic_DNA"/>
</dbReference>
<evidence type="ECO:0000256" key="7">
    <source>
        <dbReference type="ARBA" id="ARBA00022824"/>
    </source>
</evidence>
<keyword evidence="13" id="KW-0812">Transmembrane</keyword>
<keyword evidence="12 13" id="KW-0472">Membrane</keyword>
<dbReference type="GO" id="GO:0004497">
    <property type="term" value="F:monooxygenase activity"/>
    <property type="evidence" value="ECO:0007669"/>
    <property type="project" value="UniProtKB-KW"/>
</dbReference>
<evidence type="ECO:0000256" key="11">
    <source>
        <dbReference type="ARBA" id="ARBA00023033"/>
    </source>
</evidence>
<dbReference type="GO" id="GO:0020037">
    <property type="term" value="F:heme binding"/>
    <property type="evidence" value="ECO:0007669"/>
    <property type="project" value="InterPro"/>
</dbReference>
<dbReference type="InterPro" id="IPR001128">
    <property type="entry name" value="Cyt_P450"/>
</dbReference>
<evidence type="ECO:0000256" key="6">
    <source>
        <dbReference type="ARBA" id="ARBA00022723"/>
    </source>
</evidence>
<reference evidence="14" key="1">
    <citation type="submission" date="2020-11" db="EMBL/GenBank/DDBJ databases">
        <authorList>
            <person name="Tran Van P."/>
        </authorList>
    </citation>
    <scope>NUCLEOTIDE SEQUENCE</scope>
</reference>
<evidence type="ECO:0000256" key="3">
    <source>
        <dbReference type="ARBA" id="ARBA00004406"/>
    </source>
</evidence>
<evidence type="ECO:0000313" key="14">
    <source>
        <dbReference type="EMBL" id="CAD7264215.1"/>
    </source>
</evidence>
<organism evidence="14">
    <name type="scientific">Timema shepardi</name>
    <name type="common">Walking stick</name>
    <dbReference type="NCBI Taxonomy" id="629360"/>
    <lineage>
        <taxon>Eukaryota</taxon>
        <taxon>Metazoa</taxon>
        <taxon>Ecdysozoa</taxon>
        <taxon>Arthropoda</taxon>
        <taxon>Hexapoda</taxon>
        <taxon>Insecta</taxon>
        <taxon>Pterygota</taxon>
        <taxon>Neoptera</taxon>
        <taxon>Polyneoptera</taxon>
        <taxon>Phasmatodea</taxon>
        <taxon>Timematodea</taxon>
        <taxon>Timematoidea</taxon>
        <taxon>Timematidae</taxon>
        <taxon>Timema</taxon>
    </lineage>
</organism>
<dbReference type="InterPro" id="IPR050476">
    <property type="entry name" value="Insect_CytP450_Detox"/>
</dbReference>
<dbReference type="PANTHER" id="PTHR24292">
    <property type="entry name" value="CYTOCHROME P450"/>
    <property type="match status" value="1"/>
</dbReference>
<evidence type="ECO:0000256" key="2">
    <source>
        <dbReference type="ARBA" id="ARBA00004174"/>
    </source>
</evidence>
<protein>
    <recommendedName>
        <fullName evidence="15">Cytochrome P450</fullName>
    </recommendedName>
</protein>
<gene>
    <name evidence="14" type="ORF">TSIB3V08_LOCUS8275</name>
</gene>
<accession>A0A7R9B324</accession>
<dbReference type="Gene3D" id="1.10.630.10">
    <property type="entry name" value="Cytochrome P450"/>
    <property type="match status" value="1"/>
</dbReference>
<dbReference type="GO" id="GO:0005506">
    <property type="term" value="F:iron ion binding"/>
    <property type="evidence" value="ECO:0007669"/>
    <property type="project" value="InterPro"/>
</dbReference>
<keyword evidence="7" id="KW-0256">Endoplasmic reticulum</keyword>
<proteinExistence type="inferred from homology"/>
<comment type="similarity">
    <text evidence="4">Belongs to the cytochrome P450 family.</text>
</comment>
<evidence type="ECO:0000256" key="8">
    <source>
        <dbReference type="ARBA" id="ARBA00022848"/>
    </source>
</evidence>
<dbReference type="Pfam" id="PF00067">
    <property type="entry name" value="p450"/>
    <property type="match status" value="1"/>
</dbReference>
<dbReference type="SUPFAM" id="SSF48264">
    <property type="entry name" value="Cytochrome P450"/>
    <property type="match status" value="1"/>
</dbReference>
<evidence type="ECO:0000256" key="1">
    <source>
        <dbReference type="ARBA" id="ARBA00001971"/>
    </source>
</evidence>
<comment type="cofactor">
    <cofactor evidence="1">
        <name>heme</name>
        <dbReference type="ChEBI" id="CHEBI:30413"/>
    </cofactor>
</comment>
<keyword evidence="9" id="KW-0560">Oxidoreductase</keyword>
<keyword evidence="11" id="KW-0503">Monooxygenase</keyword>
<evidence type="ECO:0000256" key="12">
    <source>
        <dbReference type="ARBA" id="ARBA00023136"/>
    </source>
</evidence>
<sequence>MGRLADIYYEPSHHPAGFAEAASLIKASKEDPDKAENHFLHLSENYTWKMGLLDVLLSTSHWLLLPALILGLLYILGTWNYDYFSKQNIPYVKPWPFVGNFGPLILRRISFPDNNLRLYRAYKGHRLTGVFQFTRPRTIIRDIELLKLIAIKDFDHFMNHFTFTNPDLDPLFSGNLLLLKGQRWRDMRAILSPSFSSSKMKSMFVLVSQCGQQMMDFLEELVRKNGN</sequence>